<dbReference type="OMA" id="FREQATH"/>
<keyword evidence="4" id="KW-1185">Reference proteome</keyword>
<dbReference type="InterPro" id="IPR055469">
    <property type="entry name" value="DUF7041"/>
</dbReference>
<dbReference type="PANTHER" id="PTHR33327">
    <property type="entry name" value="ENDONUCLEASE"/>
    <property type="match status" value="1"/>
</dbReference>
<protein>
    <recommendedName>
        <fullName evidence="2">DUF7041 domain-containing protein</fullName>
    </recommendedName>
</protein>
<dbReference type="AlphaFoldDB" id="A0A026WEP3"/>
<gene>
    <name evidence="3" type="ORF">X777_05706</name>
</gene>
<accession>A0A026WEP3</accession>
<evidence type="ECO:0000313" key="3">
    <source>
        <dbReference type="EMBL" id="EZA54570.1"/>
    </source>
</evidence>
<organism evidence="3 4">
    <name type="scientific">Ooceraea biroi</name>
    <name type="common">Clonal raider ant</name>
    <name type="synonym">Cerapachys biroi</name>
    <dbReference type="NCBI Taxonomy" id="2015173"/>
    <lineage>
        <taxon>Eukaryota</taxon>
        <taxon>Metazoa</taxon>
        <taxon>Ecdysozoa</taxon>
        <taxon>Arthropoda</taxon>
        <taxon>Hexapoda</taxon>
        <taxon>Insecta</taxon>
        <taxon>Pterygota</taxon>
        <taxon>Neoptera</taxon>
        <taxon>Endopterygota</taxon>
        <taxon>Hymenoptera</taxon>
        <taxon>Apocrita</taxon>
        <taxon>Aculeata</taxon>
        <taxon>Formicoidea</taxon>
        <taxon>Formicidae</taxon>
        <taxon>Dorylinae</taxon>
        <taxon>Ooceraea</taxon>
    </lineage>
</organism>
<proteinExistence type="predicted"/>
<feature type="domain" description="DUF7041" evidence="2">
    <location>
        <begin position="2"/>
        <end position="66"/>
    </location>
</feature>
<name>A0A026WEP3_OOCBI</name>
<dbReference type="OrthoDB" id="7552726at2759"/>
<feature type="region of interest" description="Disordered" evidence="1">
    <location>
        <begin position="169"/>
        <end position="189"/>
    </location>
</feature>
<dbReference type="EMBL" id="KK107241">
    <property type="protein sequence ID" value="EZA54570.1"/>
    <property type="molecule type" value="Genomic_DNA"/>
</dbReference>
<sequence>MTFALHRITSDESKFRYVVIHLDADLLGIVGDIIESPPVSGKYDALKKRIIDSLSESQETRLRRLLRGQALGDDKPSVFLQRMRNLSGGQCNDSVLRTLFMEQMPEHVRGILAVCQLDGLPTLAAQADRIAEVMKPQVSSVIAANKSVHDLCCAVEALTERFDRAFRGRSQSRARRYNRSRSNTPHKETDRNKLCFYHKKFGTKAENCRQPCSWVDRSEKPSEN</sequence>
<evidence type="ECO:0000256" key="1">
    <source>
        <dbReference type="SAM" id="MobiDB-lite"/>
    </source>
</evidence>
<evidence type="ECO:0000313" key="4">
    <source>
        <dbReference type="Proteomes" id="UP000053097"/>
    </source>
</evidence>
<feature type="compositionally biased region" description="Basic residues" evidence="1">
    <location>
        <begin position="170"/>
        <end position="179"/>
    </location>
</feature>
<evidence type="ECO:0000259" key="2">
    <source>
        <dbReference type="Pfam" id="PF23055"/>
    </source>
</evidence>
<dbReference type="Pfam" id="PF23055">
    <property type="entry name" value="DUF7041"/>
    <property type="match status" value="1"/>
</dbReference>
<reference evidence="3 4" key="1">
    <citation type="journal article" date="2014" name="Curr. Biol.">
        <title>The genome of the clonal raider ant Cerapachys biroi.</title>
        <authorList>
            <person name="Oxley P.R."/>
            <person name="Ji L."/>
            <person name="Fetter-Pruneda I."/>
            <person name="McKenzie S.K."/>
            <person name="Li C."/>
            <person name="Hu H."/>
            <person name="Zhang G."/>
            <person name="Kronauer D.J."/>
        </authorList>
    </citation>
    <scope>NUCLEOTIDE SEQUENCE [LARGE SCALE GENOMIC DNA]</scope>
</reference>
<dbReference type="Proteomes" id="UP000053097">
    <property type="component" value="Unassembled WGS sequence"/>
</dbReference>
<dbReference type="PANTHER" id="PTHR33327:SF3">
    <property type="entry name" value="RNA-DIRECTED DNA POLYMERASE"/>
    <property type="match status" value="1"/>
</dbReference>